<dbReference type="PROSITE" id="PS51186">
    <property type="entry name" value="GNAT"/>
    <property type="match status" value="1"/>
</dbReference>
<evidence type="ECO:0000313" key="3">
    <source>
        <dbReference type="EMBL" id="SDS73108.1"/>
    </source>
</evidence>
<sequence length="236" mass="25614">MSAPRYRPLTPSTLSQIADPCEHCGFGFTRRARTDHFGRADERMPQWLTEVTDLWGSCGVSAQLGGEITGYLTYAPAELVAEVALPALGGSSADAFSEDAAVLVNVSVCRAYRGRGIGKELVRTAIAQLHRRQVGLVEVIGTFGTPALPHADGRDAAMTLLPVRFWQAVGFRIVRPHPITPTLRLDIAGTVRWRPDLAAAWSRLTHLVKQPGPAQPAGFQRRTTNSPDTRRLTPAA</sequence>
<dbReference type="GO" id="GO:0016747">
    <property type="term" value="F:acyltransferase activity, transferring groups other than amino-acyl groups"/>
    <property type="evidence" value="ECO:0007669"/>
    <property type="project" value="InterPro"/>
</dbReference>
<accession>A0A1H1UKR4</accession>
<reference evidence="3 4" key="1">
    <citation type="submission" date="2016-10" db="EMBL/GenBank/DDBJ databases">
        <authorList>
            <person name="de Groot N.N."/>
        </authorList>
    </citation>
    <scope>NUCLEOTIDE SEQUENCE [LARGE SCALE GENOMIC DNA]</scope>
    <source>
        <strain evidence="3 4">DSM 21800</strain>
    </source>
</reference>
<dbReference type="InterPro" id="IPR000182">
    <property type="entry name" value="GNAT_dom"/>
</dbReference>
<proteinExistence type="predicted"/>
<dbReference type="STRING" id="630515.SAMN04489812_2834"/>
<dbReference type="AlphaFoldDB" id="A0A1H1UKR4"/>
<feature type="region of interest" description="Disordered" evidence="1">
    <location>
        <begin position="211"/>
        <end position="236"/>
    </location>
</feature>
<keyword evidence="4" id="KW-1185">Reference proteome</keyword>
<dbReference type="CDD" id="cd04301">
    <property type="entry name" value="NAT_SF"/>
    <property type="match status" value="1"/>
</dbReference>
<feature type="domain" description="N-acetyltransferase" evidence="2">
    <location>
        <begin position="4"/>
        <end position="198"/>
    </location>
</feature>
<organism evidence="3 4">
    <name type="scientific">Microlunatus soli</name>
    <dbReference type="NCBI Taxonomy" id="630515"/>
    <lineage>
        <taxon>Bacteria</taxon>
        <taxon>Bacillati</taxon>
        <taxon>Actinomycetota</taxon>
        <taxon>Actinomycetes</taxon>
        <taxon>Propionibacteriales</taxon>
        <taxon>Propionibacteriaceae</taxon>
        <taxon>Microlunatus</taxon>
    </lineage>
</organism>
<gene>
    <name evidence="3" type="ORF">SAMN04489812_2834</name>
</gene>
<dbReference type="InterPro" id="IPR016181">
    <property type="entry name" value="Acyl_CoA_acyltransferase"/>
</dbReference>
<dbReference type="OrthoDB" id="5242876at2"/>
<dbReference type="EMBL" id="LT629772">
    <property type="protein sequence ID" value="SDS73108.1"/>
    <property type="molecule type" value="Genomic_DNA"/>
</dbReference>
<protein>
    <submittedName>
        <fullName evidence="3">Acetyltransferase (GNAT) family protein</fullName>
    </submittedName>
</protein>
<evidence type="ECO:0000259" key="2">
    <source>
        <dbReference type="PROSITE" id="PS51186"/>
    </source>
</evidence>
<dbReference type="Proteomes" id="UP000199103">
    <property type="component" value="Chromosome I"/>
</dbReference>
<evidence type="ECO:0000256" key="1">
    <source>
        <dbReference type="SAM" id="MobiDB-lite"/>
    </source>
</evidence>
<dbReference type="SUPFAM" id="SSF55729">
    <property type="entry name" value="Acyl-CoA N-acyltransferases (Nat)"/>
    <property type="match status" value="1"/>
</dbReference>
<name>A0A1H1UKR4_9ACTN</name>
<dbReference type="RefSeq" id="WP_091525747.1">
    <property type="nucleotide sequence ID" value="NZ_LT629772.1"/>
</dbReference>
<dbReference type="Pfam" id="PF00583">
    <property type="entry name" value="Acetyltransf_1"/>
    <property type="match status" value="1"/>
</dbReference>
<keyword evidence="3" id="KW-0808">Transferase</keyword>
<dbReference type="Gene3D" id="3.40.630.30">
    <property type="match status" value="1"/>
</dbReference>
<evidence type="ECO:0000313" key="4">
    <source>
        <dbReference type="Proteomes" id="UP000199103"/>
    </source>
</evidence>